<dbReference type="InterPro" id="IPR002716">
    <property type="entry name" value="PIN_dom"/>
</dbReference>
<dbReference type="InterPro" id="IPR022907">
    <property type="entry name" value="VapC_family"/>
</dbReference>
<feature type="binding site" evidence="5">
    <location>
        <position position="7"/>
    </location>
    <ligand>
        <name>Mg(2+)</name>
        <dbReference type="ChEBI" id="CHEBI:18420"/>
    </ligand>
</feature>
<gene>
    <name evidence="5" type="primary">vapC</name>
    <name evidence="7" type="ORF">AD929_01680</name>
</gene>
<dbReference type="Pfam" id="PF01850">
    <property type="entry name" value="PIN"/>
    <property type="match status" value="1"/>
</dbReference>
<evidence type="ECO:0000256" key="4">
    <source>
        <dbReference type="ARBA" id="ARBA00022801"/>
    </source>
</evidence>
<dbReference type="EMBL" id="LHZB01000082">
    <property type="protein sequence ID" value="KXV02814.1"/>
    <property type="molecule type" value="Genomic_DNA"/>
</dbReference>
<dbReference type="EC" id="3.1.-.-" evidence="5"/>
<keyword evidence="4 5" id="KW-0378">Hydrolase</keyword>
<keyword evidence="2 5" id="KW-0540">Nuclease</keyword>
<comment type="cofactor">
    <cofactor evidence="5">
        <name>Mg(2+)</name>
        <dbReference type="ChEBI" id="CHEBI:18420"/>
    </cofactor>
</comment>
<protein>
    <recommendedName>
        <fullName evidence="5">Ribonuclease VapC</fullName>
        <shortName evidence="5">RNase VapC</shortName>
        <ecNumber evidence="5">3.1.-.-</ecNumber>
    </recommendedName>
    <alternativeName>
        <fullName evidence="5">Toxin VapC</fullName>
    </alternativeName>
</protein>
<evidence type="ECO:0000313" key="8">
    <source>
        <dbReference type="Proteomes" id="UP000075573"/>
    </source>
</evidence>
<dbReference type="HAMAP" id="MF_00265">
    <property type="entry name" value="VapC_Nob1"/>
    <property type="match status" value="1"/>
</dbReference>
<proteinExistence type="inferred from homology"/>
<dbReference type="PATRIC" id="fig|442.7.peg.2840"/>
<dbReference type="GO" id="GO:0004540">
    <property type="term" value="F:RNA nuclease activity"/>
    <property type="evidence" value="ECO:0007669"/>
    <property type="project" value="InterPro"/>
</dbReference>
<dbReference type="RefSeq" id="WP_062105809.1">
    <property type="nucleotide sequence ID" value="NZ_LHZB01000082.1"/>
</dbReference>
<evidence type="ECO:0000256" key="3">
    <source>
        <dbReference type="ARBA" id="ARBA00022723"/>
    </source>
</evidence>
<keyword evidence="3 5" id="KW-0479">Metal-binding</keyword>
<evidence type="ECO:0000256" key="1">
    <source>
        <dbReference type="ARBA" id="ARBA00022649"/>
    </source>
</evidence>
<feature type="binding site" evidence="5">
    <location>
        <position position="93"/>
    </location>
    <ligand>
        <name>Mg(2+)</name>
        <dbReference type="ChEBI" id="CHEBI:18420"/>
    </ligand>
</feature>
<comment type="function">
    <text evidence="5">Toxic component of a toxin-antitoxin (TA) system. An RNase.</text>
</comment>
<dbReference type="GO" id="GO:0090729">
    <property type="term" value="F:toxin activity"/>
    <property type="evidence" value="ECO:0007669"/>
    <property type="project" value="UniProtKB-KW"/>
</dbReference>
<keyword evidence="1 5" id="KW-1277">Toxin-antitoxin system</keyword>
<dbReference type="Proteomes" id="UP000075573">
    <property type="component" value="Unassembled WGS sequence"/>
</dbReference>
<evidence type="ECO:0000256" key="2">
    <source>
        <dbReference type="ARBA" id="ARBA00022722"/>
    </source>
</evidence>
<name>A0A149R098_9PROT</name>
<keyword evidence="5" id="KW-0460">Magnesium</keyword>
<evidence type="ECO:0000256" key="5">
    <source>
        <dbReference type="HAMAP-Rule" id="MF_00265"/>
    </source>
</evidence>
<sequence length="129" mass="13768">MPICVIDTSAVFADLNEETGSEEARRWLRDAAISAINLQEIVSKAVDKGVPAEGISELIAALRLDVRPLDHNLALTAGLMRDATKRVGLSHGDRACLALAKKMGLPAVTADRAWAEIAEAIGVEVVLIR</sequence>
<comment type="similarity">
    <text evidence="5">Belongs to the PINc/VapC protein family.</text>
</comment>
<comment type="caution">
    <text evidence="7">The sequence shown here is derived from an EMBL/GenBank/DDBJ whole genome shotgun (WGS) entry which is preliminary data.</text>
</comment>
<dbReference type="CDD" id="cd18682">
    <property type="entry name" value="PIN_VapC-like"/>
    <property type="match status" value="1"/>
</dbReference>
<keyword evidence="5" id="KW-0800">Toxin</keyword>
<evidence type="ECO:0000313" key="7">
    <source>
        <dbReference type="EMBL" id="KXV02814.1"/>
    </source>
</evidence>
<dbReference type="AlphaFoldDB" id="A0A149R098"/>
<organism evidence="7 8">
    <name type="scientific">Gluconobacter potus</name>
    <dbReference type="NCBI Taxonomy" id="2724927"/>
    <lineage>
        <taxon>Bacteria</taxon>
        <taxon>Pseudomonadati</taxon>
        <taxon>Pseudomonadota</taxon>
        <taxon>Alphaproteobacteria</taxon>
        <taxon>Acetobacterales</taxon>
        <taxon>Acetobacteraceae</taxon>
        <taxon>Gluconobacter</taxon>
    </lineage>
</organism>
<dbReference type="Gene3D" id="3.40.50.1010">
    <property type="entry name" value="5'-nuclease"/>
    <property type="match status" value="1"/>
</dbReference>
<dbReference type="GO" id="GO:0000287">
    <property type="term" value="F:magnesium ion binding"/>
    <property type="evidence" value="ECO:0007669"/>
    <property type="project" value="UniProtKB-UniRule"/>
</dbReference>
<dbReference type="GO" id="GO:0016787">
    <property type="term" value="F:hydrolase activity"/>
    <property type="evidence" value="ECO:0007669"/>
    <property type="project" value="UniProtKB-KW"/>
</dbReference>
<dbReference type="InterPro" id="IPR029060">
    <property type="entry name" value="PIN-like_dom_sf"/>
</dbReference>
<feature type="domain" description="PIN" evidence="6">
    <location>
        <begin position="5"/>
        <end position="119"/>
    </location>
</feature>
<dbReference type="SUPFAM" id="SSF88723">
    <property type="entry name" value="PIN domain-like"/>
    <property type="match status" value="1"/>
</dbReference>
<evidence type="ECO:0000259" key="6">
    <source>
        <dbReference type="Pfam" id="PF01850"/>
    </source>
</evidence>
<accession>A0A149R098</accession>
<reference evidence="7 8" key="1">
    <citation type="submission" date="2015-06" db="EMBL/GenBank/DDBJ databases">
        <title>Improved classification and identification of acetic acid bacteria using matrix-assisted laser desorption/ionization time-of-flight mass spectrometry; Gluconobacter nephelii and Gluconobacter uchimurae are later heterotypic synonyms of Gluconobacter japonicus and Gluconobacter oxydans, respectively.</title>
        <authorList>
            <person name="Li L."/>
            <person name="Cleenwerck I."/>
            <person name="De Vuyst L."/>
            <person name="Vandamme P."/>
        </authorList>
    </citation>
    <scope>NUCLEOTIDE SEQUENCE [LARGE SCALE GENOMIC DNA]</scope>
    <source>
        <strain evidence="7 8">LMG 1764</strain>
    </source>
</reference>